<name>A0A943YYE2_9ACTN</name>
<accession>A0A943YYE2</accession>
<gene>
    <name evidence="1" type="ORF">KH142_02045</name>
</gene>
<dbReference type="Proteomes" id="UP000727506">
    <property type="component" value="Unassembled WGS sequence"/>
</dbReference>
<dbReference type="AlphaFoldDB" id="A0A943YYE2"/>
<evidence type="ECO:0000313" key="2">
    <source>
        <dbReference type="Proteomes" id="UP000727506"/>
    </source>
</evidence>
<protein>
    <submittedName>
        <fullName evidence="1">Uncharacterized protein</fullName>
    </submittedName>
</protein>
<organism evidence="1 2">
    <name type="scientific">Slackia piriformis</name>
    <dbReference type="NCBI Taxonomy" id="626934"/>
    <lineage>
        <taxon>Bacteria</taxon>
        <taxon>Bacillati</taxon>
        <taxon>Actinomycetota</taxon>
        <taxon>Coriobacteriia</taxon>
        <taxon>Eggerthellales</taxon>
        <taxon>Eggerthellaceae</taxon>
        <taxon>Slackia</taxon>
    </lineage>
</organism>
<sequence>MDLHMVRKAKAYFDSREAERERRATREEIIGAIRAVDDSRLDTCAHRAQEQYRLLRKYQGFFYKRLYDVASLAVLVLRRADMLRGAAVSQGFPTPDESKAVYLGCSSNDGIMPQELAERYDIVREPFLVGRLLNSAVVGYWEESTADAKRSPFFRAQALVYLANVAHAIWAYSPAAIITTSESSFACSLITGLCRKAGVEHICIMHGEKLIQPGTAFFEVDTFYVWDGYYADLFASCGANVGRYIVSNPWTAQRCASDGDGRRLTYYLQLPPHDMRGFADMLGRFEAAGWRVKVRPHPSDIESGRYERYFDADQIEDGRKVGILDSIDGADMVVSQYSTVLFQAWSRGVAACIDDVSDPGLFENVVDKRFIMLEREHALLSGLLDGLS</sequence>
<dbReference type="EMBL" id="JAGZSV010000020">
    <property type="protein sequence ID" value="MBS6940262.1"/>
    <property type="molecule type" value="Genomic_DNA"/>
</dbReference>
<comment type="caution">
    <text evidence="1">The sequence shown here is derived from an EMBL/GenBank/DDBJ whole genome shotgun (WGS) entry which is preliminary data.</text>
</comment>
<evidence type="ECO:0000313" key="1">
    <source>
        <dbReference type="EMBL" id="MBS6940262.1"/>
    </source>
</evidence>
<proteinExistence type="predicted"/>
<reference evidence="1" key="1">
    <citation type="submission" date="2021-02" db="EMBL/GenBank/DDBJ databases">
        <title>Infant gut strain persistence is associated with maternal origin, phylogeny, and functional potential including surface adhesion and iron acquisition.</title>
        <authorList>
            <person name="Lou Y.C."/>
        </authorList>
    </citation>
    <scope>NUCLEOTIDE SEQUENCE</scope>
    <source>
        <strain evidence="1">L2_039_000G1_dasL2_039_000G1_concoct_11</strain>
    </source>
</reference>